<dbReference type="Proteomes" id="UP000596248">
    <property type="component" value="Chromosome"/>
</dbReference>
<dbReference type="SUPFAM" id="SSF53474">
    <property type="entry name" value="alpha/beta-Hydrolases"/>
    <property type="match status" value="1"/>
</dbReference>
<dbReference type="PANTHER" id="PTHR11440">
    <property type="entry name" value="LECITHIN-CHOLESTEROL ACYLTRANSFERASE-RELATED"/>
    <property type="match status" value="1"/>
</dbReference>
<dbReference type="PROSITE" id="PS51257">
    <property type="entry name" value="PROKAR_LIPOPROTEIN"/>
    <property type="match status" value="1"/>
</dbReference>
<evidence type="ECO:0000313" key="3">
    <source>
        <dbReference type="EMBL" id="QRG67437.1"/>
    </source>
</evidence>
<organism evidence="3 4">
    <name type="scientific">Brevibacillus choshinensis</name>
    <dbReference type="NCBI Taxonomy" id="54911"/>
    <lineage>
        <taxon>Bacteria</taxon>
        <taxon>Bacillati</taxon>
        <taxon>Bacillota</taxon>
        <taxon>Bacilli</taxon>
        <taxon>Bacillales</taxon>
        <taxon>Paenibacillaceae</taxon>
        <taxon>Brevibacillus</taxon>
    </lineage>
</organism>
<dbReference type="Gene3D" id="3.40.50.1820">
    <property type="entry name" value="alpha/beta hydrolase"/>
    <property type="match status" value="1"/>
</dbReference>
<keyword evidence="4" id="KW-1185">Reference proteome</keyword>
<evidence type="ECO:0000256" key="1">
    <source>
        <dbReference type="SAM" id="MobiDB-lite"/>
    </source>
</evidence>
<sequence>MGKSVKRLALLILILTLLGCDFVTSAWAKEERQSLLKEAWAWVEGGELRIQASLQRSKDEPEFVVNQDDQELTHSIQEGARFSVAVKPVGKSPLTVGWRTDEDEPATRLQIRIPESVQLSADGIELKEVPWDLNPGQKEEQLHLVPLTSDEPLGSRTSEEGAQNKQQVQVERWAKDFYREYSPDKKPRETALRSRPATFELEPNDTVRKADWLFDAKDAYGKIGKSGDVDMWKIKATKNGTMNVSLRDIPRGQDYNFYVFSGDNQELGRAEKEGQADEAVDGITLEQGEWYYVKVQGNSDSFHKDYYYRLRADFVDVQGDAKLDEFEPNDSLDEAHSLGTDFDVTLQANLHGLSDIDIYQFGITLASTIRLDLKEISEGMDIDLYLLDQEGKVLSKSEKPKNANEQIAFAANPGTYLVKVVASQRSGFAPNTYKLEVATKTIPVILIPGIGGSRLEAEEDGKITEIWLGLGDSLIGINDPRHRRLLGLEPIRPNSTDVQSREKGVRIFPERADEGFRAIEYLSYSPLDPIRNTTEQYYSMVKQLEKMGYKKHRSLFAMPYDWRYSSTKNAVALKQKIDLALERSGASQVQLVAHSMGGLLVRETLLSNVSYQSKVNRIVYLGTPFIGAPRAYQAIRYGYNFSIPWMDEETGKVISEYAPAVYELLPSKKYFQTVGFLKKDKDEPYSYDEFMQDKAIRLSYTPLVKQAGKLHEKWDAKTIGVPQYSIIGQGQPTLLGYFYDHNHQAWTPYYDKGMGDGTVPYLSASYAQKDMKKKYYVMGEHAQLPKLPEVIAQVAHLLKGMEDTQPGLRHSSRKQQTYLTYILSRADGTFPDVTVVKSGKRLALKQQEKEGWEDLSVEYHGNLVVMHVKDGEELEFEDPNAEQGSTLQIQRFSSEDSDEEQETGKWYRLGQRGLQEAVDLGR</sequence>
<feature type="region of interest" description="Disordered" evidence="1">
    <location>
        <begin position="877"/>
        <end position="908"/>
    </location>
</feature>
<gene>
    <name evidence="3" type="ORF">JNE38_29070</name>
</gene>
<dbReference type="RefSeq" id="WP_203354492.1">
    <property type="nucleotide sequence ID" value="NZ_CP069127.1"/>
</dbReference>
<feature type="compositionally biased region" description="Polar residues" evidence="1">
    <location>
        <begin position="882"/>
        <end position="892"/>
    </location>
</feature>
<dbReference type="InterPro" id="IPR003386">
    <property type="entry name" value="LACT/PDAT_acylTrfase"/>
</dbReference>
<accession>A0ABX7FP42</accession>
<dbReference type="Gene3D" id="2.60.120.380">
    <property type="match status" value="2"/>
</dbReference>
<dbReference type="InterPro" id="IPR007280">
    <property type="entry name" value="Peptidase_C_arc/bac"/>
</dbReference>
<feature type="domain" description="Peptidase C-terminal archaeal/bacterial" evidence="2">
    <location>
        <begin position="356"/>
        <end position="420"/>
    </location>
</feature>
<evidence type="ECO:0000259" key="2">
    <source>
        <dbReference type="Pfam" id="PF04151"/>
    </source>
</evidence>
<dbReference type="SUPFAM" id="SSF89260">
    <property type="entry name" value="Collagen-binding domain"/>
    <property type="match status" value="2"/>
</dbReference>
<dbReference type="Pfam" id="PF02450">
    <property type="entry name" value="LCAT"/>
    <property type="match status" value="1"/>
</dbReference>
<reference evidence="3 4" key="1">
    <citation type="submission" date="2021-01" db="EMBL/GenBank/DDBJ databases">
        <title>Identification of strong promoters based on the transcriptome of Brevibacillus choshinensis.</title>
        <authorList>
            <person name="Yao D."/>
            <person name="Zhang K."/>
            <person name="Wu J."/>
        </authorList>
    </citation>
    <scope>NUCLEOTIDE SEQUENCE [LARGE SCALE GENOMIC DNA]</scope>
    <source>
        <strain evidence="3 4">HPD31-SP3</strain>
    </source>
</reference>
<name>A0ABX7FP42_BRECH</name>
<dbReference type="Pfam" id="PF04151">
    <property type="entry name" value="PPC"/>
    <property type="match status" value="1"/>
</dbReference>
<dbReference type="EMBL" id="CP069127">
    <property type="protein sequence ID" value="QRG67437.1"/>
    <property type="molecule type" value="Genomic_DNA"/>
</dbReference>
<protein>
    <submittedName>
        <fullName evidence="3">Pre-peptidase C-terminal domain-containing protein</fullName>
    </submittedName>
</protein>
<evidence type="ECO:0000313" key="4">
    <source>
        <dbReference type="Proteomes" id="UP000596248"/>
    </source>
</evidence>
<proteinExistence type="predicted"/>
<dbReference type="InterPro" id="IPR029058">
    <property type="entry name" value="AB_hydrolase_fold"/>
</dbReference>